<comment type="caution">
    <text evidence="2">The sequence shown here is derived from an EMBL/GenBank/DDBJ whole genome shotgun (WGS) entry which is preliminary data.</text>
</comment>
<dbReference type="SUPFAM" id="SSF47413">
    <property type="entry name" value="lambda repressor-like DNA-binding domains"/>
    <property type="match status" value="1"/>
</dbReference>
<dbReference type="InterPro" id="IPR010982">
    <property type="entry name" value="Lambda_DNA-bd_dom_sf"/>
</dbReference>
<protein>
    <submittedName>
        <fullName evidence="2">Transcriptional regulator</fullName>
    </submittedName>
</protein>
<accession>A0A4Y8VHG0</accession>
<feature type="domain" description="HTH cro/C1-type" evidence="1">
    <location>
        <begin position="15"/>
        <end position="71"/>
    </location>
</feature>
<evidence type="ECO:0000259" key="1">
    <source>
        <dbReference type="Pfam" id="PF13443"/>
    </source>
</evidence>
<evidence type="ECO:0000313" key="2">
    <source>
        <dbReference type="EMBL" id="TFH79609.1"/>
    </source>
</evidence>
<dbReference type="Gene3D" id="1.10.260.40">
    <property type="entry name" value="lambda repressor-like DNA-binding domains"/>
    <property type="match status" value="1"/>
</dbReference>
<sequence length="80" mass="9274">MTDQTNNCSLVIGERIKQELKRQGKTTVWLAKQLGCHRTNIYKIYSKSTIDTGMLMHICKVIGYNFFDLLSEEYKKQVNG</sequence>
<reference evidence="2 3" key="1">
    <citation type="submission" date="2019-02" db="EMBL/GenBank/DDBJ databases">
        <title>Draft Genome Sequence of the Prevotella sp. BCRC 81118, Isolated from Human Feces.</title>
        <authorList>
            <person name="Huang C.-H."/>
        </authorList>
    </citation>
    <scope>NUCLEOTIDE SEQUENCE [LARGE SCALE GENOMIC DNA]</scope>
    <source>
        <strain evidence="2 3">BCRC 81118</strain>
    </source>
</reference>
<dbReference type="CDD" id="cd00093">
    <property type="entry name" value="HTH_XRE"/>
    <property type="match status" value="1"/>
</dbReference>
<keyword evidence="3" id="KW-1185">Reference proteome</keyword>
<proteinExistence type="predicted"/>
<dbReference type="EMBL" id="SGVY01000025">
    <property type="protein sequence ID" value="TFH79609.1"/>
    <property type="molecule type" value="Genomic_DNA"/>
</dbReference>
<dbReference type="RefSeq" id="WP_022111086.1">
    <property type="nucleotide sequence ID" value="NZ_DAWCZC010000014.1"/>
</dbReference>
<evidence type="ECO:0000313" key="3">
    <source>
        <dbReference type="Proteomes" id="UP000297872"/>
    </source>
</evidence>
<dbReference type="GO" id="GO:0003677">
    <property type="term" value="F:DNA binding"/>
    <property type="evidence" value="ECO:0007669"/>
    <property type="project" value="InterPro"/>
</dbReference>
<organism evidence="2 3">
    <name type="scientific">Segatella hominis</name>
    <dbReference type="NCBI Taxonomy" id="2518605"/>
    <lineage>
        <taxon>Bacteria</taxon>
        <taxon>Pseudomonadati</taxon>
        <taxon>Bacteroidota</taxon>
        <taxon>Bacteroidia</taxon>
        <taxon>Bacteroidales</taxon>
        <taxon>Prevotellaceae</taxon>
        <taxon>Segatella</taxon>
    </lineage>
</organism>
<dbReference type="Pfam" id="PF13443">
    <property type="entry name" value="HTH_26"/>
    <property type="match status" value="1"/>
</dbReference>
<name>A0A4Y8VHG0_9BACT</name>
<dbReference type="OrthoDB" id="1045046at2"/>
<dbReference type="InterPro" id="IPR001387">
    <property type="entry name" value="Cro/C1-type_HTH"/>
</dbReference>
<dbReference type="Proteomes" id="UP000297872">
    <property type="component" value="Unassembled WGS sequence"/>
</dbReference>
<dbReference type="GeneID" id="302995613"/>
<gene>
    <name evidence="2" type="ORF">EXN75_09980</name>
</gene>
<dbReference type="AlphaFoldDB" id="A0A4Y8VHG0"/>